<dbReference type="InterPro" id="IPR011611">
    <property type="entry name" value="PfkB_dom"/>
</dbReference>
<dbReference type="SUPFAM" id="SSF53613">
    <property type="entry name" value="Ribokinase-like"/>
    <property type="match status" value="1"/>
</dbReference>
<gene>
    <name evidence="2" type="ORF">CUN48_06095</name>
</gene>
<dbReference type="EMBL" id="PGTN01000030">
    <property type="protein sequence ID" value="PJF47918.1"/>
    <property type="molecule type" value="Genomic_DNA"/>
</dbReference>
<proteinExistence type="predicted"/>
<evidence type="ECO:0000259" key="1">
    <source>
        <dbReference type="Pfam" id="PF00294"/>
    </source>
</evidence>
<evidence type="ECO:0000313" key="3">
    <source>
        <dbReference type="Proteomes" id="UP000230790"/>
    </source>
</evidence>
<sequence length="306" mass="32504">MSSAPRIVCFGYVNPGVVFLVDRYPAANTGAYVTAKRPFIGADCAMAAQVLARWGVEAHLIGNALGDDDLGRRTLTQLAELGVRAHIALRGDLRTPDEVDISDRAGTRTFFVEDAPAVWESLIEADLEAIVGADMLYVDWYVGPAAERAVAFARAHGVPVFLNVEYSLRQPDRYRPLISQASYAQAPMSDVHVAQEDPRAIAEALQALGVEAAFVTRGKHGSLALDRTGLIEVPAPAVQVVDTQGAGAVYSAAAMYGLLAGWPIVQVAHFATTAASLKCAQHGLLDAKVEMILAQAPLSGAVVRSQ</sequence>
<accession>A0A2M8QDR8</accession>
<dbReference type="InterPro" id="IPR029056">
    <property type="entry name" value="Ribokinase-like"/>
</dbReference>
<name>A0A2M8QDR8_9CHLR</name>
<dbReference type="Proteomes" id="UP000230790">
    <property type="component" value="Unassembled WGS sequence"/>
</dbReference>
<feature type="domain" description="Carbohydrate kinase PfkB" evidence="1">
    <location>
        <begin position="46"/>
        <end position="284"/>
    </location>
</feature>
<reference evidence="2 3" key="1">
    <citation type="submission" date="2017-11" db="EMBL/GenBank/DDBJ databases">
        <title>Evolution of Phototrophy in the Chloroflexi Phylum Driven by Horizontal Gene Transfer.</title>
        <authorList>
            <person name="Ward L.M."/>
            <person name="Hemp J."/>
            <person name="Shih P.M."/>
            <person name="Mcglynn S.E."/>
            <person name="Fischer W."/>
        </authorList>
    </citation>
    <scope>NUCLEOTIDE SEQUENCE [LARGE SCALE GENOMIC DNA]</scope>
    <source>
        <strain evidence="2">JP3_7</strain>
    </source>
</reference>
<organism evidence="2 3">
    <name type="scientific">Candidatus Thermofonsia Clade 3 bacterium</name>
    <dbReference type="NCBI Taxonomy" id="2364212"/>
    <lineage>
        <taxon>Bacteria</taxon>
        <taxon>Bacillati</taxon>
        <taxon>Chloroflexota</taxon>
        <taxon>Candidatus Thermofontia</taxon>
        <taxon>Candidatus Thermofonsia Clade 3</taxon>
    </lineage>
</organism>
<comment type="caution">
    <text evidence="2">The sequence shown here is derived from an EMBL/GenBank/DDBJ whole genome shotgun (WGS) entry which is preliminary data.</text>
</comment>
<dbReference type="AlphaFoldDB" id="A0A2M8QDR8"/>
<dbReference type="Gene3D" id="3.40.1190.20">
    <property type="match status" value="1"/>
</dbReference>
<evidence type="ECO:0000313" key="2">
    <source>
        <dbReference type="EMBL" id="PJF47918.1"/>
    </source>
</evidence>
<dbReference type="Pfam" id="PF00294">
    <property type="entry name" value="PfkB"/>
    <property type="match status" value="1"/>
</dbReference>
<protein>
    <recommendedName>
        <fullName evidence="1">Carbohydrate kinase PfkB domain-containing protein</fullName>
    </recommendedName>
</protein>